<reference evidence="2" key="1">
    <citation type="submission" date="2023-06" db="EMBL/GenBank/DDBJ databases">
        <title>Survivors Of The Sea: Transcriptome response of Skeletonema marinoi to long-term dormancy.</title>
        <authorList>
            <person name="Pinder M.I.M."/>
            <person name="Kourtchenko O."/>
            <person name="Robertson E.K."/>
            <person name="Larsson T."/>
            <person name="Maumus F."/>
            <person name="Osuna-Cruz C.M."/>
            <person name="Vancaester E."/>
            <person name="Stenow R."/>
            <person name="Vandepoele K."/>
            <person name="Ploug H."/>
            <person name="Bruchert V."/>
            <person name="Godhe A."/>
            <person name="Topel M."/>
        </authorList>
    </citation>
    <scope>NUCLEOTIDE SEQUENCE</scope>
    <source>
        <strain evidence="2">R05AC</strain>
    </source>
</reference>
<comment type="caution">
    <text evidence="2">The sequence shown here is derived from an EMBL/GenBank/DDBJ whole genome shotgun (WGS) entry which is preliminary data.</text>
</comment>
<keyword evidence="3" id="KW-1185">Reference proteome</keyword>
<evidence type="ECO:0000313" key="2">
    <source>
        <dbReference type="EMBL" id="KAK1742459.1"/>
    </source>
</evidence>
<dbReference type="Proteomes" id="UP001224775">
    <property type="component" value="Unassembled WGS sequence"/>
</dbReference>
<keyword evidence="1" id="KW-1133">Transmembrane helix</keyword>
<evidence type="ECO:0000313" key="3">
    <source>
        <dbReference type="Proteomes" id="UP001224775"/>
    </source>
</evidence>
<keyword evidence="1" id="KW-0472">Membrane</keyword>
<dbReference type="EMBL" id="JATAAI010000011">
    <property type="protein sequence ID" value="KAK1742459.1"/>
    <property type="molecule type" value="Genomic_DNA"/>
</dbReference>
<accession>A0AAD8YBD7</accession>
<protein>
    <submittedName>
        <fullName evidence="2">Uncharacterized protein</fullName>
    </submittedName>
</protein>
<evidence type="ECO:0000256" key="1">
    <source>
        <dbReference type="SAM" id="Phobius"/>
    </source>
</evidence>
<organism evidence="2 3">
    <name type="scientific">Skeletonema marinoi</name>
    <dbReference type="NCBI Taxonomy" id="267567"/>
    <lineage>
        <taxon>Eukaryota</taxon>
        <taxon>Sar</taxon>
        <taxon>Stramenopiles</taxon>
        <taxon>Ochrophyta</taxon>
        <taxon>Bacillariophyta</taxon>
        <taxon>Coscinodiscophyceae</taxon>
        <taxon>Thalassiosirophycidae</taxon>
        <taxon>Thalassiosirales</taxon>
        <taxon>Skeletonemataceae</taxon>
        <taxon>Skeletonema</taxon>
        <taxon>Skeletonema marinoi-dohrnii complex</taxon>
    </lineage>
</organism>
<keyword evidence="1" id="KW-0812">Transmembrane</keyword>
<feature type="transmembrane region" description="Helical" evidence="1">
    <location>
        <begin position="42"/>
        <end position="60"/>
    </location>
</feature>
<gene>
    <name evidence="2" type="ORF">QTG54_007024</name>
</gene>
<name>A0AAD8YBD7_9STRA</name>
<proteinExistence type="predicted"/>
<sequence length="369" mass="41734">MAPQHNENDLSIISTEIDQLLPVNERKIYPIKTSRHARMRPLIVASVAALTAVILLSTVYSEFKHRDVFKKNDRTYTPSKQINVLNDMTTSKVNTAAKNKFHLVHKHNQKSSSSGKHKTTVCTSQLMITRHCEKEKNVKVDGGKVKATDTTDMFGNRHCSIKGKARSEYISTLFAETVQYKDSFDESAEHATSETSIKPQFTPPLKLYALSEARYKHQTKDHKNFREVETLIPTATKFHLTVDQRYGVRDEESVDNTLTAKKTTNATESHIAEGARDICNNGMVVVNWKHSRIPNLSAALGCGKEEGCPQKYHSKDFDTVWLLTFQYSIEMGNESKKSHSRNLKNSPIAVEGDWKVSAQLVKEGFDYNN</sequence>
<dbReference type="AlphaFoldDB" id="A0AAD8YBD7"/>